<dbReference type="AlphaFoldDB" id="A0A8X7PCX6"/>
<keyword evidence="2" id="KW-1185">Reference proteome</keyword>
<gene>
    <name evidence="1" type="ORF">Bca52824_087062</name>
</gene>
<evidence type="ECO:0000313" key="1">
    <source>
        <dbReference type="EMBL" id="KAG2247434.1"/>
    </source>
</evidence>
<reference evidence="1 2" key="1">
    <citation type="submission" date="2020-02" db="EMBL/GenBank/DDBJ databases">
        <authorList>
            <person name="Ma Q."/>
            <person name="Huang Y."/>
            <person name="Song X."/>
            <person name="Pei D."/>
        </authorList>
    </citation>
    <scope>NUCLEOTIDE SEQUENCE [LARGE SCALE GENOMIC DNA]</scope>
    <source>
        <strain evidence="1">Sxm20200214</strain>
        <tissue evidence="1">Leaf</tissue>
    </source>
</reference>
<name>A0A8X7PCX6_BRACI</name>
<proteinExistence type="predicted"/>
<organism evidence="1 2">
    <name type="scientific">Brassica carinata</name>
    <name type="common">Ethiopian mustard</name>
    <name type="synonym">Abyssinian cabbage</name>
    <dbReference type="NCBI Taxonomy" id="52824"/>
    <lineage>
        <taxon>Eukaryota</taxon>
        <taxon>Viridiplantae</taxon>
        <taxon>Streptophyta</taxon>
        <taxon>Embryophyta</taxon>
        <taxon>Tracheophyta</taxon>
        <taxon>Spermatophyta</taxon>
        <taxon>Magnoliopsida</taxon>
        <taxon>eudicotyledons</taxon>
        <taxon>Gunneridae</taxon>
        <taxon>Pentapetalae</taxon>
        <taxon>rosids</taxon>
        <taxon>malvids</taxon>
        <taxon>Brassicales</taxon>
        <taxon>Brassicaceae</taxon>
        <taxon>Brassiceae</taxon>
        <taxon>Brassica</taxon>
    </lineage>
</organism>
<dbReference type="Proteomes" id="UP000886595">
    <property type="component" value="Unassembled WGS sequence"/>
</dbReference>
<protein>
    <submittedName>
        <fullName evidence="1">Uncharacterized protein</fullName>
    </submittedName>
</protein>
<sequence>MLSQGFLHSPIGNLGNSQALALEQDISANPLPYQKPLIAAAVKRGPEEEGSAEQESVRRMRLVYDQSSEDDRPESFFRQTSPTPNLYINGWTPLNPRTGICQCRPQDKETNASISSTTNRLIVIPGTRRMFLINPGSVTRIWLNQYFLSAVPRDHPLPFP</sequence>
<dbReference type="OrthoDB" id="10306204at2759"/>
<evidence type="ECO:0000313" key="2">
    <source>
        <dbReference type="Proteomes" id="UP000886595"/>
    </source>
</evidence>
<accession>A0A8X7PCX6</accession>
<dbReference type="EMBL" id="JAAMPC010000017">
    <property type="protein sequence ID" value="KAG2247434.1"/>
    <property type="molecule type" value="Genomic_DNA"/>
</dbReference>
<comment type="caution">
    <text evidence="1">The sequence shown here is derived from an EMBL/GenBank/DDBJ whole genome shotgun (WGS) entry which is preliminary data.</text>
</comment>